<dbReference type="Pfam" id="PF13649">
    <property type="entry name" value="Methyltransf_25"/>
    <property type="match status" value="1"/>
</dbReference>
<dbReference type="InterPro" id="IPR029063">
    <property type="entry name" value="SAM-dependent_MTases_sf"/>
</dbReference>
<dbReference type="Gene3D" id="3.40.50.150">
    <property type="entry name" value="Vaccinia Virus protein VP39"/>
    <property type="match status" value="1"/>
</dbReference>
<dbReference type="GO" id="GO:0032259">
    <property type="term" value="P:methylation"/>
    <property type="evidence" value="ECO:0007669"/>
    <property type="project" value="UniProtKB-KW"/>
</dbReference>
<feature type="domain" description="Methyltransferase" evidence="3">
    <location>
        <begin position="54"/>
        <end position="144"/>
    </location>
</feature>
<gene>
    <name evidence="4" type="ORF">A4E84_18450</name>
</gene>
<dbReference type="SUPFAM" id="SSF53335">
    <property type="entry name" value="S-adenosyl-L-methionine-dependent methyltransferases"/>
    <property type="match status" value="1"/>
</dbReference>
<name>A0A143C2B4_9ACTN</name>
<evidence type="ECO:0000313" key="5">
    <source>
        <dbReference type="Proteomes" id="UP000076096"/>
    </source>
</evidence>
<accession>A0A143C2B4</accession>
<dbReference type="GO" id="GO:0017000">
    <property type="term" value="P:antibiotic biosynthetic process"/>
    <property type="evidence" value="ECO:0007669"/>
    <property type="project" value="UniProtKB-ARBA"/>
</dbReference>
<dbReference type="Proteomes" id="UP000076096">
    <property type="component" value="Chromosome"/>
</dbReference>
<keyword evidence="5" id="KW-1185">Reference proteome</keyword>
<dbReference type="GO" id="GO:0008168">
    <property type="term" value="F:methyltransferase activity"/>
    <property type="evidence" value="ECO:0007669"/>
    <property type="project" value="UniProtKB-KW"/>
</dbReference>
<evidence type="ECO:0000259" key="3">
    <source>
        <dbReference type="Pfam" id="PF13649"/>
    </source>
</evidence>
<evidence type="ECO:0000313" key="4">
    <source>
        <dbReference type="EMBL" id="AMW11310.1"/>
    </source>
</evidence>
<protein>
    <submittedName>
        <fullName evidence="4">Methyltransferase</fullName>
    </submittedName>
</protein>
<keyword evidence="1 4" id="KW-0489">Methyltransferase</keyword>
<sequence length="217" mass="23207">MTEPSHLTAVRESYDAVAADYARRVKEPAELDPVSRATLAAFADLVRPPHPGPVADLGCGPGKVTAHLVALGVPAFGVDVSPRMIELARAAYPELRFTVGSMTALDIADGELGGILAYYATHHTPPQWLPTVFSEFHRTLAPGGRLMLAGHIGGGEHLRPTHAYGDHPVSYASYLLPADRIAELLRRAGLVVTTRVVQEPEGGSKRQVGTFLAYKAE</sequence>
<dbReference type="KEGG" id="stsi:A4E84_18450"/>
<proteinExistence type="predicted"/>
<dbReference type="RefSeq" id="WP_062927645.1">
    <property type="nucleotide sequence ID" value="NZ_CP015098.1"/>
</dbReference>
<dbReference type="CDD" id="cd02440">
    <property type="entry name" value="AdoMet_MTases"/>
    <property type="match status" value="1"/>
</dbReference>
<dbReference type="PANTHER" id="PTHR43861:SF1">
    <property type="entry name" value="TRANS-ACONITATE 2-METHYLTRANSFERASE"/>
    <property type="match status" value="1"/>
</dbReference>
<dbReference type="PANTHER" id="PTHR43861">
    <property type="entry name" value="TRANS-ACONITATE 2-METHYLTRANSFERASE-RELATED"/>
    <property type="match status" value="1"/>
</dbReference>
<reference evidence="5" key="1">
    <citation type="submission" date="2016-04" db="EMBL/GenBank/DDBJ databases">
        <authorList>
            <person name="Zhang B."/>
        </authorList>
    </citation>
    <scope>NUCLEOTIDE SEQUENCE [LARGE SCALE GENOMIC DNA]</scope>
    <source>
        <strain evidence="5">S10</strain>
    </source>
</reference>
<evidence type="ECO:0000256" key="2">
    <source>
        <dbReference type="ARBA" id="ARBA00022679"/>
    </source>
</evidence>
<dbReference type="STRING" id="1783515.A4E84_18450"/>
<evidence type="ECO:0000256" key="1">
    <source>
        <dbReference type="ARBA" id="ARBA00022603"/>
    </source>
</evidence>
<keyword evidence="2 4" id="KW-0808">Transferase</keyword>
<organism evidence="4 5">
    <name type="scientific">Streptomyces qaidamensis</name>
    <dbReference type="NCBI Taxonomy" id="1783515"/>
    <lineage>
        <taxon>Bacteria</taxon>
        <taxon>Bacillati</taxon>
        <taxon>Actinomycetota</taxon>
        <taxon>Actinomycetes</taxon>
        <taxon>Kitasatosporales</taxon>
        <taxon>Streptomycetaceae</taxon>
        <taxon>Streptomyces</taxon>
        <taxon>Streptomyces aurantiacus group</taxon>
    </lineage>
</organism>
<dbReference type="InterPro" id="IPR041698">
    <property type="entry name" value="Methyltransf_25"/>
</dbReference>
<dbReference type="EMBL" id="CP015098">
    <property type="protein sequence ID" value="AMW11310.1"/>
    <property type="molecule type" value="Genomic_DNA"/>
</dbReference>
<dbReference type="AlphaFoldDB" id="A0A143C2B4"/>